<keyword evidence="2" id="KW-1185">Reference proteome</keyword>
<dbReference type="Proteomes" id="UP000824120">
    <property type="component" value="Chromosome 4"/>
</dbReference>
<evidence type="ECO:0000313" key="1">
    <source>
        <dbReference type="EMBL" id="KAG5613158.1"/>
    </source>
</evidence>
<comment type="caution">
    <text evidence="1">The sequence shown here is derived from an EMBL/GenBank/DDBJ whole genome shotgun (WGS) entry which is preliminary data.</text>
</comment>
<dbReference type="AlphaFoldDB" id="A0A9J5ZM13"/>
<evidence type="ECO:0000313" key="2">
    <source>
        <dbReference type="Proteomes" id="UP000824120"/>
    </source>
</evidence>
<proteinExistence type="predicted"/>
<name>A0A9J5ZM13_SOLCO</name>
<protein>
    <submittedName>
        <fullName evidence="1">Uncharacterized protein</fullName>
    </submittedName>
</protein>
<gene>
    <name evidence="1" type="ORF">H5410_024439</name>
</gene>
<dbReference type="EMBL" id="JACXVP010000004">
    <property type="protein sequence ID" value="KAG5613158.1"/>
    <property type="molecule type" value="Genomic_DNA"/>
</dbReference>
<organism evidence="1 2">
    <name type="scientific">Solanum commersonii</name>
    <name type="common">Commerson's wild potato</name>
    <name type="synonym">Commerson's nightshade</name>
    <dbReference type="NCBI Taxonomy" id="4109"/>
    <lineage>
        <taxon>Eukaryota</taxon>
        <taxon>Viridiplantae</taxon>
        <taxon>Streptophyta</taxon>
        <taxon>Embryophyta</taxon>
        <taxon>Tracheophyta</taxon>
        <taxon>Spermatophyta</taxon>
        <taxon>Magnoliopsida</taxon>
        <taxon>eudicotyledons</taxon>
        <taxon>Gunneridae</taxon>
        <taxon>Pentapetalae</taxon>
        <taxon>asterids</taxon>
        <taxon>lamiids</taxon>
        <taxon>Solanales</taxon>
        <taxon>Solanaceae</taxon>
        <taxon>Solanoideae</taxon>
        <taxon>Solaneae</taxon>
        <taxon>Solanum</taxon>
    </lineage>
</organism>
<accession>A0A9J5ZM13</accession>
<reference evidence="1 2" key="1">
    <citation type="submission" date="2020-09" db="EMBL/GenBank/DDBJ databases">
        <title>De no assembly of potato wild relative species, Solanum commersonii.</title>
        <authorList>
            <person name="Cho K."/>
        </authorList>
    </citation>
    <scope>NUCLEOTIDE SEQUENCE [LARGE SCALE GENOMIC DNA]</scope>
    <source>
        <strain evidence="1">LZ3.2</strain>
        <tissue evidence="1">Leaf</tissue>
    </source>
</reference>
<sequence>MFSWIHFSLKLQIAPIMLQENSAPLSDSKQRYPTLRVKYLEKGPRRKLLGTLDGLAACELEFSSIEEIQGKTSSAERGEW</sequence>